<evidence type="ECO:0000313" key="2">
    <source>
        <dbReference type="Proteomes" id="UP000234681"/>
    </source>
</evidence>
<name>A6KBF7_RAT</name>
<dbReference type="EMBL" id="CH474034">
    <property type="protein sequence ID" value="EDL97574.1"/>
    <property type="molecule type" value="Genomic_DNA"/>
</dbReference>
<organism evidence="1 2">
    <name type="scientific">Rattus norvegicus</name>
    <name type="common">Rat</name>
    <dbReference type="NCBI Taxonomy" id="10116"/>
    <lineage>
        <taxon>Eukaryota</taxon>
        <taxon>Metazoa</taxon>
        <taxon>Chordata</taxon>
        <taxon>Craniata</taxon>
        <taxon>Vertebrata</taxon>
        <taxon>Euteleostomi</taxon>
        <taxon>Mammalia</taxon>
        <taxon>Eutheria</taxon>
        <taxon>Euarchontoglires</taxon>
        <taxon>Glires</taxon>
        <taxon>Rodentia</taxon>
        <taxon>Myomorpha</taxon>
        <taxon>Muroidea</taxon>
        <taxon>Muridae</taxon>
        <taxon>Murinae</taxon>
        <taxon>Rattus</taxon>
    </lineage>
</organism>
<evidence type="ECO:0000313" key="1">
    <source>
        <dbReference type="EMBL" id="EDL97574.1"/>
    </source>
</evidence>
<sequence>MDSLDHALSTIRFPWPLGTLAPDLGSLAWLTGNFFPFSLLKEPPQGSIMCRLWRVPDTSERLLPIPFGIPACVPAALLPGSPTERSSLPCTGAALTPFHRLQFSRTEA</sequence>
<dbReference type="Proteomes" id="UP000234681">
    <property type="component" value="Chromosome 6"/>
</dbReference>
<dbReference type="AlphaFoldDB" id="A6KBF7"/>
<protein>
    <submittedName>
        <fullName evidence="1">RCG27688</fullName>
    </submittedName>
</protein>
<reference evidence="1 2" key="1">
    <citation type="submission" date="2005-09" db="EMBL/GenBank/DDBJ databases">
        <authorList>
            <person name="Mural R.J."/>
            <person name="Li P.W."/>
            <person name="Adams M.D."/>
            <person name="Amanatides P.G."/>
            <person name="Baden-Tillson H."/>
            <person name="Barnstead M."/>
            <person name="Chin S.H."/>
            <person name="Dew I."/>
            <person name="Evans C.A."/>
            <person name="Ferriera S."/>
            <person name="Flanigan M."/>
            <person name="Fosler C."/>
            <person name="Glodek A."/>
            <person name="Gu Z."/>
            <person name="Holt R.A."/>
            <person name="Jennings D."/>
            <person name="Kraft C.L."/>
            <person name="Lu F."/>
            <person name="Nguyen T."/>
            <person name="Nusskern D.R."/>
            <person name="Pfannkoch C.M."/>
            <person name="Sitter C."/>
            <person name="Sutton G.G."/>
            <person name="Venter J.C."/>
            <person name="Wang Z."/>
            <person name="Woodage T."/>
            <person name="Zheng X.H."/>
            <person name="Zhong F."/>
        </authorList>
    </citation>
    <scope>NUCLEOTIDE SEQUENCE [LARGE SCALE GENOMIC DNA]</scope>
    <source>
        <strain>BN</strain>
        <strain evidence="2">Sprague-Dawley</strain>
    </source>
</reference>
<accession>A6KBF7</accession>
<proteinExistence type="predicted"/>
<gene>
    <name evidence="1" type="ORF">rCG_27688</name>
</gene>